<accession>A0A1Y1ZL07</accession>
<comment type="caution">
    <text evidence="5">The sequence shown here is derived from an EMBL/GenBank/DDBJ whole genome shotgun (WGS) entry which is preliminary data.</text>
</comment>
<dbReference type="InterPro" id="IPR007588">
    <property type="entry name" value="Znf_FLYWCH"/>
</dbReference>
<dbReference type="Proteomes" id="UP000193920">
    <property type="component" value="Unassembled WGS sequence"/>
</dbReference>
<keyword evidence="1" id="KW-0479">Metal-binding</keyword>
<reference evidence="5 6" key="1">
    <citation type="submission" date="2016-08" db="EMBL/GenBank/DDBJ databases">
        <title>A Parts List for Fungal Cellulosomes Revealed by Comparative Genomics.</title>
        <authorList>
            <consortium name="DOE Joint Genome Institute"/>
            <person name="Haitjema C.H."/>
            <person name="Gilmore S.P."/>
            <person name="Henske J.K."/>
            <person name="Solomon K.V."/>
            <person name="De Groot R."/>
            <person name="Kuo A."/>
            <person name="Mondo S.J."/>
            <person name="Salamov A.A."/>
            <person name="Labutti K."/>
            <person name="Zhao Z."/>
            <person name="Chiniquy J."/>
            <person name="Barry K."/>
            <person name="Brewer H.M."/>
            <person name="Purvine S.O."/>
            <person name="Wright A.T."/>
            <person name="Boxma B."/>
            <person name="Van Alen T."/>
            <person name="Hackstein J.H."/>
            <person name="Baker S.E."/>
            <person name="Grigoriev I.V."/>
            <person name="O'Malley M.A."/>
        </authorList>
    </citation>
    <scope>NUCLEOTIDE SEQUENCE [LARGE SCALE GENOMIC DNA]</scope>
    <source>
        <strain evidence="5 6">G1</strain>
    </source>
</reference>
<evidence type="ECO:0000256" key="1">
    <source>
        <dbReference type="ARBA" id="ARBA00022723"/>
    </source>
</evidence>
<evidence type="ECO:0000256" key="3">
    <source>
        <dbReference type="ARBA" id="ARBA00022833"/>
    </source>
</evidence>
<proteinExistence type="predicted"/>
<gene>
    <name evidence="5" type="ORF">LY90DRAFT_518680</name>
</gene>
<evidence type="ECO:0000313" key="5">
    <source>
        <dbReference type="EMBL" id="ORY10525.1"/>
    </source>
</evidence>
<dbReference type="Pfam" id="PF04500">
    <property type="entry name" value="FLYWCH"/>
    <property type="match status" value="1"/>
</dbReference>
<keyword evidence="2" id="KW-0863">Zinc-finger</keyword>
<dbReference type="EMBL" id="MCOG01000392">
    <property type="protein sequence ID" value="ORY10525.1"/>
    <property type="molecule type" value="Genomic_DNA"/>
</dbReference>
<dbReference type="GO" id="GO:0008270">
    <property type="term" value="F:zinc ion binding"/>
    <property type="evidence" value="ECO:0007669"/>
    <property type="project" value="UniProtKB-KW"/>
</dbReference>
<protein>
    <recommendedName>
        <fullName evidence="4">FLYWCH-type domain-containing protein</fullName>
    </recommendedName>
</protein>
<keyword evidence="3" id="KW-0862">Zinc</keyword>
<evidence type="ECO:0000256" key="2">
    <source>
        <dbReference type="ARBA" id="ARBA00022771"/>
    </source>
</evidence>
<organism evidence="5 6">
    <name type="scientific">Neocallimastix californiae</name>
    <dbReference type="NCBI Taxonomy" id="1754190"/>
    <lineage>
        <taxon>Eukaryota</taxon>
        <taxon>Fungi</taxon>
        <taxon>Fungi incertae sedis</taxon>
        <taxon>Chytridiomycota</taxon>
        <taxon>Chytridiomycota incertae sedis</taxon>
        <taxon>Neocallimastigomycetes</taxon>
        <taxon>Neocallimastigales</taxon>
        <taxon>Neocallimastigaceae</taxon>
        <taxon>Neocallimastix</taxon>
    </lineage>
</organism>
<keyword evidence="6" id="KW-1185">Reference proteome</keyword>
<evidence type="ECO:0000259" key="4">
    <source>
        <dbReference type="Pfam" id="PF04500"/>
    </source>
</evidence>
<dbReference type="AlphaFoldDB" id="A0A1Y1ZL07"/>
<name>A0A1Y1ZL07_9FUNG</name>
<feature type="domain" description="FLYWCH-type" evidence="4">
    <location>
        <begin position="10"/>
        <end position="69"/>
    </location>
</feature>
<evidence type="ECO:0000313" key="6">
    <source>
        <dbReference type="Proteomes" id="UP000193920"/>
    </source>
</evidence>
<sequence>MDDQLEISETNKEKNQIIVNRKYKFNLWYITNNTKIFKCTKYKIVKKCKSYIILNDNNKVIKYENKHTHPGKEYDASVSIVKHKMKNEIRKTSILFDINPKHIYNEISEEIGLICLEYNSIKSQISRYIKKQLPPDISKFNEIPDKSEYYINERDENFMIYKNSNIIIFQSSFPIPNRIVY</sequence>
<dbReference type="Gene3D" id="2.20.25.240">
    <property type="match status" value="1"/>
</dbReference>